<evidence type="ECO:0000256" key="13">
    <source>
        <dbReference type="PIRSR" id="PIRSR000350-4"/>
    </source>
</evidence>
<gene>
    <name evidence="17" type="primary">lpdA</name>
    <name evidence="17" type="ORF">V2H45_02665</name>
</gene>
<keyword evidence="18" id="KW-1185">Reference proteome</keyword>
<dbReference type="PIRSF" id="PIRSF000350">
    <property type="entry name" value="Mercury_reductase_MerA"/>
    <property type="match status" value="1"/>
</dbReference>
<evidence type="ECO:0000259" key="15">
    <source>
        <dbReference type="Pfam" id="PF02852"/>
    </source>
</evidence>
<dbReference type="EC" id="1.8.1.4" evidence="2 14"/>
<feature type="domain" description="Pyridine nucleotide-disulphide oxidoreductase dimerisation" evidence="15">
    <location>
        <begin position="348"/>
        <end position="460"/>
    </location>
</feature>
<organism evidence="17 18">
    <name type="scientific">Tumidithrix elongata BACA0141</name>
    <dbReference type="NCBI Taxonomy" id="2716417"/>
    <lineage>
        <taxon>Bacteria</taxon>
        <taxon>Bacillati</taxon>
        <taxon>Cyanobacteriota</taxon>
        <taxon>Cyanophyceae</taxon>
        <taxon>Pseudanabaenales</taxon>
        <taxon>Pseudanabaenaceae</taxon>
        <taxon>Tumidithrix</taxon>
        <taxon>Tumidithrix elongata</taxon>
    </lineage>
</organism>
<dbReference type="InterPro" id="IPR012999">
    <property type="entry name" value="Pyr_OxRdtase_I_AS"/>
</dbReference>
<dbReference type="PANTHER" id="PTHR22912:SF151">
    <property type="entry name" value="DIHYDROLIPOYL DEHYDROGENASE, MITOCHONDRIAL"/>
    <property type="match status" value="1"/>
</dbReference>
<dbReference type="RefSeq" id="WP_330482067.1">
    <property type="nucleotide sequence ID" value="NZ_JAZBJZ010000006.1"/>
</dbReference>
<dbReference type="SUPFAM" id="SSF51905">
    <property type="entry name" value="FAD/NAD(P)-binding domain"/>
    <property type="match status" value="1"/>
</dbReference>
<dbReference type="GO" id="GO:0050660">
    <property type="term" value="F:flavin adenine dinucleotide binding"/>
    <property type="evidence" value="ECO:0007669"/>
    <property type="project" value="InterPro"/>
</dbReference>
<keyword evidence="5 12" id="KW-0274">FAD</keyword>
<evidence type="ECO:0000256" key="9">
    <source>
        <dbReference type="ARBA" id="ARBA00023284"/>
    </source>
</evidence>
<sequence>MAEQFDYDLVIIGAGVGGHGAALHAVACGLKTAIVESADMGGTCVNRGCIPSKALLAASGRVRELRAKDHLKALGISVGEVNFDREAISTHAGNLVSKLRSDLTNSLKKLGVDIIHGRGKLAGKQAVDVSGRKITARDVILSTGSVPFVPPGIQLDGKTVFTSDEGVRLDWLPQWVAIIGSGYIGLEFSDIYTALGCEVTMIEALDHLMPGFDPDIAKLAERVLLKPRDIETRTGVFATKITAGSPVTIELTDAKTKQIVDVLEVDACLVATGRIPLTKDIGLESVGLAANQRGFIEVDDTMATTVPHVWAIGDATGKMMLAHAASAQGVVAVENICGRHSTVDYLSIPAAAFTHPEISFVGLTEPQAQAKAEADGFKIATTRSYFKGNSKAIAEGETDGLAKIIYRQDTGELLGVHIMGIHASDLIHEASAAIAQRASIHNLVRNVHAHPTLSEVLDEAYKRATHT</sequence>
<comment type="caution">
    <text evidence="17">The sequence shown here is derived from an EMBL/GenBank/DDBJ whole genome shotgun (WGS) entry which is preliminary data.</text>
</comment>
<feature type="binding site" evidence="12">
    <location>
        <position position="53"/>
    </location>
    <ligand>
        <name>FAD</name>
        <dbReference type="ChEBI" id="CHEBI:57692"/>
    </ligand>
</feature>
<keyword evidence="7 12" id="KW-0520">NAD</keyword>
<dbReference type="FunFam" id="3.30.390.30:FF:000001">
    <property type="entry name" value="Dihydrolipoyl dehydrogenase"/>
    <property type="match status" value="1"/>
</dbReference>
<feature type="binding site" evidence="12">
    <location>
        <position position="273"/>
    </location>
    <ligand>
        <name>NAD(+)</name>
        <dbReference type="ChEBI" id="CHEBI:57540"/>
    </ligand>
</feature>
<evidence type="ECO:0000256" key="12">
    <source>
        <dbReference type="PIRSR" id="PIRSR000350-3"/>
    </source>
</evidence>
<evidence type="ECO:0000259" key="16">
    <source>
        <dbReference type="Pfam" id="PF07992"/>
    </source>
</evidence>
<dbReference type="NCBIfam" id="TIGR01350">
    <property type="entry name" value="lipoamide_DH"/>
    <property type="match status" value="1"/>
</dbReference>
<dbReference type="GO" id="GO:0045252">
    <property type="term" value="C:oxoglutarate dehydrogenase complex"/>
    <property type="evidence" value="ECO:0007669"/>
    <property type="project" value="TreeGrafter"/>
</dbReference>
<dbReference type="PRINTS" id="PR00368">
    <property type="entry name" value="FADPNR"/>
</dbReference>
<feature type="binding site" evidence="12">
    <location>
        <position position="314"/>
    </location>
    <ligand>
        <name>FAD</name>
        <dbReference type="ChEBI" id="CHEBI:57692"/>
    </ligand>
</feature>
<evidence type="ECO:0000256" key="2">
    <source>
        <dbReference type="ARBA" id="ARBA00012608"/>
    </source>
</evidence>
<dbReference type="InterPro" id="IPR001100">
    <property type="entry name" value="Pyr_nuc-diS_OxRdtase"/>
</dbReference>
<evidence type="ECO:0000256" key="8">
    <source>
        <dbReference type="ARBA" id="ARBA00023157"/>
    </source>
</evidence>
<dbReference type="InterPro" id="IPR050151">
    <property type="entry name" value="Class-I_Pyr_Nuc-Dis_Oxidored"/>
</dbReference>
<feature type="domain" description="FAD/NAD(P)-binding" evidence="16">
    <location>
        <begin position="7"/>
        <end position="329"/>
    </location>
</feature>
<feature type="active site" description="Proton acceptor" evidence="11">
    <location>
        <position position="450"/>
    </location>
</feature>
<dbReference type="InterPro" id="IPR004099">
    <property type="entry name" value="Pyr_nucl-diS_OxRdtase_dimer"/>
</dbReference>
<evidence type="ECO:0000256" key="3">
    <source>
        <dbReference type="ARBA" id="ARBA00016961"/>
    </source>
</evidence>
<evidence type="ECO:0000313" key="18">
    <source>
        <dbReference type="Proteomes" id="UP001333818"/>
    </source>
</evidence>
<keyword evidence="4 14" id="KW-0285">Flavoprotein</keyword>
<protein>
    <recommendedName>
        <fullName evidence="3 14">Dihydrolipoyl dehydrogenase</fullName>
        <ecNumber evidence="2 14">1.8.1.4</ecNumber>
    </recommendedName>
</protein>
<keyword evidence="9 14" id="KW-0676">Redox-active center</keyword>
<evidence type="ECO:0000256" key="11">
    <source>
        <dbReference type="PIRSR" id="PIRSR000350-2"/>
    </source>
</evidence>
<dbReference type="InterPro" id="IPR023753">
    <property type="entry name" value="FAD/NAD-binding_dom"/>
</dbReference>
<feature type="binding site" evidence="12">
    <location>
        <begin position="143"/>
        <end position="145"/>
    </location>
    <ligand>
        <name>FAD</name>
        <dbReference type="ChEBI" id="CHEBI:57692"/>
    </ligand>
</feature>
<dbReference type="EMBL" id="JAZBJZ010000006">
    <property type="protein sequence ID" value="MEE3715643.1"/>
    <property type="molecule type" value="Genomic_DNA"/>
</dbReference>
<name>A0AAW9PXL4_9CYAN</name>
<evidence type="ECO:0000256" key="6">
    <source>
        <dbReference type="ARBA" id="ARBA00023002"/>
    </source>
</evidence>
<comment type="similarity">
    <text evidence="1 14">Belongs to the class-I pyridine nucleotide-disulfide oxidoreductase family.</text>
</comment>
<evidence type="ECO:0000313" key="17">
    <source>
        <dbReference type="EMBL" id="MEE3715643.1"/>
    </source>
</evidence>
<feature type="disulfide bond" description="Redox-active" evidence="13">
    <location>
        <begin position="44"/>
        <end position="49"/>
    </location>
</feature>
<evidence type="ECO:0000256" key="14">
    <source>
        <dbReference type="RuleBase" id="RU003692"/>
    </source>
</evidence>
<keyword evidence="8" id="KW-1015">Disulfide bond</keyword>
<dbReference type="Gene3D" id="3.30.390.30">
    <property type="match status" value="1"/>
</dbReference>
<dbReference type="Proteomes" id="UP001333818">
    <property type="component" value="Unassembled WGS sequence"/>
</dbReference>
<keyword evidence="6 14" id="KW-0560">Oxidoreductase</keyword>
<feature type="binding site" evidence="12">
    <location>
        <position position="203"/>
    </location>
    <ligand>
        <name>NAD(+)</name>
        <dbReference type="ChEBI" id="CHEBI:57540"/>
    </ligand>
</feature>
<comment type="miscellaneous">
    <text evidence="14">The active site is a redox-active disulfide bond.</text>
</comment>
<keyword evidence="12" id="KW-0547">Nucleotide-binding</keyword>
<accession>A0AAW9PXL4</accession>
<feature type="binding site" evidence="12">
    <location>
        <position position="119"/>
    </location>
    <ligand>
        <name>FAD</name>
        <dbReference type="ChEBI" id="CHEBI:57692"/>
    </ligand>
</feature>
<dbReference type="AlphaFoldDB" id="A0AAW9PXL4"/>
<dbReference type="GO" id="GO:0006103">
    <property type="term" value="P:2-oxoglutarate metabolic process"/>
    <property type="evidence" value="ECO:0007669"/>
    <property type="project" value="TreeGrafter"/>
</dbReference>
<dbReference type="PRINTS" id="PR00411">
    <property type="entry name" value="PNDRDTASEI"/>
</dbReference>
<dbReference type="InterPro" id="IPR016156">
    <property type="entry name" value="FAD/NAD-linked_Rdtase_dimer_sf"/>
</dbReference>
<comment type="catalytic activity">
    <reaction evidence="10 14">
        <text>N(6)-[(R)-dihydrolipoyl]-L-lysyl-[protein] + NAD(+) = N(6)-[(R)-lipoyl]-L-lysyl-[protein] + NADH + H(+)</text>
        <dbReference type="Rhea" id="RHEA:15045"/>
        <dbReference type="Rhea" id="RHEA-COMP:10474"/>
        <dbReference type="Rhea" id="RHEA-COMP:10475"/>
        <dbReference type="ChEBI" id="CHEBI:15378"/>
        <dbReference type="ChEBI" id="CHEBI:57540"/>
        <dbReference type="ChEBI" id="CHEBI:57945"/>
        <dbReference type="ChEBI" id="CHEBI:83099"/>
        <dbReference type="ChEBI" id="CHEBI:83100"/>
        <dbReference type="EC" id="1.8.1.4"/>
    </reaction>
</comment>
<dbReference type="Gene3D" id="3.50.50.60">
    <property type="entry name" value="FAD/NAD(P)-binding domain"/>
    <property type="match status" value="2"/>
</dbReference>
<evidence type="ECO:0000256" key="5">
    <source>
        <dbReference type="ARBA" id="ARBA00022827"/>
    </source>
</evidence>
<dbReference type="InterPro" id="IPR036188">
    <property type="entry name" value="FAD/NAD-bd_sf"/>
</dbReference>
<dbReference type="PROSITE" id="PS00076">
    <property type="entry name" value="PYRIDINE_REDOX_1"/>
    <property type="match status" value="1"/>
</dbReference>
<reference evidence="17" key="1">
    <citation type="submission" date="2024-01" db="EMBL/GenBank/DDBJ databases">
        <title>Bank of Algae and Cyanobacteria of the Azores (BACA) strain genomes.</title>
        <authorList>
            <person name="Luz R."/>
            <person name="Cordeiro R."/>
            <person name="Fonseca A."/>
            <person name="Goncalves V."/>
        </authorList>
    </citation>
    <scope>NUCLEOTIDE SEQUENCE</scope>
    <source>
        <strain evidence="17">BACA0141</strain>
    </source>
</reference>
<dbReference type="Pfam" id="PF07992">
    <property type="entry name" value="Pyr_redox_2"/>
    <property type="match status" value="1"/>
</dbReference>
<dbReference type="PANTHER" id="PTHR22912">
    <property type="entry name" value="DISULFIDE OXIDOREDUCTASE"/>
    <property type="match status" value="1"/>
</dbReference>
<proteinExistence type="inferred from homology"/>
<evidence type="ECO:0000256" key="7">
    <source>
        <dbReference type="ARBA" id="ARBA00023027"/>
    </source>
</evidence>
<feature type="binding site" evidence="12">
    <location>
        <begin position="180"/>
        <end position="187"/>
    </location>
    <ligand>
        <name>NAD(+)</name>
        <dbReference type="ChEBI" id="CHEBI:57540"/>
    </ligand>
</feature>
<evidence type="ECO:0000256" key="4">
    <source>
        <dbReference type="ARBA" id="ARBA00022630"/>
    </source>
</evidence>
<dbReference type="InterPro" id="IPR006258">
    <property type="entry name" value="Lipoamide_DH"/>
</dbReference>
<dbReference type="Pfam" id="PF02852">
    <property type="entry name" value="Pyr_redox_dim"/>
    <property type="match status" value="1"/>
</dbReference>
<evidence type="ECO:0000256" key="1">
    <source>
        <dbReference type="ARBA" id="ARBA00007532"/>
    </source>
</evidence>
<dbReference type="GO" id="GO:0004148">
    <property type="term" value="F:dihydrolipoyl dehydrogenase (NADH) activity"/>
    <property type="evidence" value="ECO:0007669"/>
    <property type="project" value="UniProtKB-EC"/>
</dbReference>
<feature type="binding site" evidence="12">
    <location>
        <begin position="320"/>
        <end position="323"/>
    </location>
    <ligand>
        <name>FAD</name>
        <dbReference type="ChEBI" id="CHEBI:57692"/>
    </ligand>
</feature>
<dbReference type="SUPFAM" id="SSF55424">
    <property type="entry name" value="FAD/NAD-linked reductases, dimerisation (C-terminal) domain"/>
    <property type="match status" value="1"/>
</dbReference>
<evidence type="ECO:0000256" key="10">
    <source>
        <dbReference type="ARBA" id="ARBA00049187"/>
    </source>
</evidence>
<comment type="cofactor">
    <cofactor evidence="12 14">
        <name>FAD</name>
        <dbReference type="ChEBI" id="CHEBI:57692"/>
    </cofactor>
    <text evidence="12 14">Binds 1 FAD per subunit.</text>
</comment>